<keyword evidence="5" id="KW-1185">Reference proteome</keyword>
<dbReference type="InterPro" id="IPR011047">
    <property type="entry name" value="Quinoprotein_ADH-like_sf"/>
</dbReference>
<dbReference type="SUPFAM" id="SSF50998">
    <property type="entry name" value="Quinoprotein alcohol dehydrogenase-like"/>
    <property type="match status" value="1"/>
</dbReference>
<evidence type="ECO:0000313" key="5">
    <source>
        <dbReference type="Proteomes" id="UP000677804"/>
    </source>
</evidence>
<dbReference type="Gene3D" id="2.130.10.10">
    <property type="entry name" value="YVTN repeat-like/Quinoprotein amine dehydrogenase"/>
    <property type="match status" value="1"/>
</dbReference>
<dbReference type="PANTHER" id="PTHR34512:SF30">
    <property type="entry name" value="OUTER MEMBRANE PROTEIN ASSEMBLY FACTOR BAMB"/>
    <property type="match status" value="1"/>
</dbReference>
<feature type="domain" description="Pyrrolo-quinoline quinone repeat" evidence="3">
    <location>
        <begin position="393"/>
        <end position="487"/>
    </location>
</feature>
<organism evidence="4 5">
    <name type="scientific">Cellulomonas wangleii</name>
    <dbReference type="NCBI Taxonomy" id="2816956"/>
    <lineage>
        <taxon>Bacteria</taxon>
        <taxon>Bacillati</taxon>
        <taxon>Actinomycetota</taxon>
        <taxon>Actinomycetes</taxon>
        <taxon>Micrococcales</taxon>
        <taxon>Cellulomonadaceae</taxon>
        <taxon>Cellulomonas</taxon>
    </lineage>
</organism>
<feature type="compositionally biased region" description="Low complexity" evidence="1">
    <location>
        <begin position="33"/>
        <end position="42"/>
    </location>
</feature>
<feature type="transmembrane region" description="Helical" evidence="2">
    <location>
        <begin position="53"/>
        <end position="72"/>
    </location>
</feature>
<keyword evidence="2" id="KW-1133">Transmembrane helix</keyword>
<keyword evidence="2" id="KW-0472">Membrane</keyword>
<evidence type="ECO:0000256" key="2">
    <source>
        <dbReference type="SAM" id="Phobius"/>
    </source>
</evidence>
<name>A0ABX8D8Q3_9CELL</name>
<dbReference type="SMART" id="SM00564">
    <property type="entry name" value="PQQ"/>
    <property type="match status" value="4"/>
</dbReference>
<dbReference type="InterPro" id="IPR002372">
    <property type="entry name" value="PQQ_rpt_dom"/>
</dbReference>
<dbReference type="RefSeq" id="WP_207340342.1">
    <property type="nucleotide sequence ID" value="NZ_CP074405.1"/>
</dbReference>
<protein>
    <submittedName>
        <fullName evidence="4">PQQ-binding-like beta-propeller repeat protein</fullName>
    </submittedName>
</protein>
<dbReference type="InterPro" id="IPR018391">
    <property type="entry name" value="PQQ_b-propeller_rpt"/>
</dbReference>
<feature type="region of interest" description="Disordered" evidence="1">
    <location>
        <begin position="1"/>
        <end position="47"/>
    </location>
</feature>
<reference evidence="4 5" key="1">
    <citation type="submission" date="2021-05" db="EMBL/GenBank/DDBJ databases">
        <title>Novel species in genus Cellulomonas.</title>
        <authorList>
            <person name="Zhang G."/>
        </authorList>
    </citation>
    <scope>NUCLEOTIDE SEQUENCE [LARGE SCALE GENOMIC DNA]</scope>
    <source>
        <strain evidence="5">zg-ZUI222</strain>
    </source>
</reference>
<dbReference type="PANTHER" id="PTHR34512">
    <property type="entry name" value="CELL SURFACE PROTEIN"/>
    <property type="match status" value="1"/>
</dbReference>
<evidence type="ECO:0000256" key="1">
    <source>
        <dbReference type="SAM" id="MobiDB-lite"/>
    </source>
</evidence>
<feature type="compositionally biased region" description="Basic and acidic residues" evidence="1">
    <location>
        <begin position="1"/>
        <end position="10"/>
    </location>
</feature>
<keyword evidence="2" id="KW-0812">Transmembrane</keyword>
<proteinExistence type="predicted"/>
<accession>A0ABX8D8Q3</accession>
<evidence type="ECO:0000259" key="3">
    <source>
        <dbReference type="Pfam" id="PF13360"/>
    </source>
</evidence>
<evidence type="ECO:0000313" key="4">
    <source>
        <dbReference type="EMBL" id="QVI62861.1"/>
    </source>
</evidence>
<sequence length="522" mass="53664">MGRRGPKQEVDLVEEDGAGDGASADPPDGDAPGDGAPSGTDAARARRRRATTLGAGLLAVLVLVGVIGQGVVTARERDRLAAVAALRGVLAPLDGPPQVLWTSDEDIPFQVVTSAGHAAGAVEHPDGRVVARAVDLATGRTAWEVDLLTVADGMELPAGVVPVMRGSAYCWPGAPDNRTSDVMLCTAENAVWVEEDGTMRKIAATVSRLVLLDARDGTVVTDLTDEAAAAPVAESSTTLGDLVLLAGRTSDGAQVRAVRRDGSVAWRTTVPAPPPAEPEPGGSPEQLQLIGAGDHAALVTPDAVHLLGATGATVRRTPRAADAWATGSTDGTVVLGTGGAYAPPGDPPQAPASSTFIRPDGAVTRPGEWVWLGVDDGTAPFTALTWDADGLHAWDSDDAPLWTADVRLPREAVALDGLVHLADGTGLLTLDAGTGAEVWRMTALRSDTPLMTDGNVLVVTAGPTLGEDGGTRLVALDRKDGSEVWRAPTPVDVDSLWPVGGVLLGQRWEHDGLDQVVVTALG</sequence>
<dbReference type="EMBL" id="CP074405">
    <property type="protein sequence ID" value="QVI62861.1"/>
    <property type="molecule type" value="Genomic_DNA"/>
</dbReference>
<gene>
    <name evidence="4" type="ORF">KG103_02680</name>
</gene>
<dbReference type="Pfam" id="PF13360">
    <property type="entry name" value="PQQ_2"/>
    <property type="match status" value="1"/>
</dbReference>
<dbReference type="Proteomes" id="UP000677804">
    <property type="component" value="Chromosome"/>
</dbReference>
<dbReference type="InterPro" id="IPR015943">
    <property type="entry name" value="WD40/YVTN_repeat-like_dom_sf"/>
</dbReference>